<dbReference type="PANTHER" id="PTHR43861:SF1">
    <property type="entry name" value="TRANS-ACONITATE 2-METHYLTRANSFERASE"/>
    <property type="match status" value="1"/>
</dbReference>
<dbReference type="GO" id="GO:0030798">
    <property type="term" value="F:trans-aconitate 2-methyltransferase activity"/>
    <property type="evidence" value="ECO:0007669"/>
    <property type="project" value="InterPro"/>
</dbReference>
<dbReference type="InterPro" id="IPR025714">
    <property type="entry name" value="Methyltranfer_dom"/>
</dbReference>
<dbReference type="SUPFAM" id="SSF53335">
    <property type="entry name" value="S-adenosyl-L-methionine-dependent methyltransferases"/>
    <property type="match status" value="1"/>
</dbReference>
<keyword evidence="2" id="KW-0808">Transferase</keyword>
<protein>
    <submittedName>
        <fullName evidence="2">Trans-aconitate 2-methyltransferase</fullName>
    </submittedName>
</protein>
<dbReference type="Proteomes" id="UP000293874">
    <property type="component" value="Unassembled WGS sequence"/>
</dbReference>
<accession>A0A4Q7N1Q6</accession>
<evidence type="ECO:0000259" key="1">
    <source>
        <dbReference type="Pfam" id="PF13847"/>
    </source>
</evidence>
<gene>
    <name evidence="2" type="ORF">EV199_1167</name>
</gene>
<dbReference type="AlphaFoldDB" id="A0A4Q7N1Q6"/>
<dbReference type="Gene3D" id="1.10.150.290">
    <property type="entry name" value="S-adenosyl-L-methionine-dependent methyltransferases"/>
    <property type="match status" value="1"/>
</dbReference>
<dbReference type="OrthoDB" id="9789123at2"/>
<organism evidence="2 3">
    <name type="scientific">Pseudobacter ginsenosidimutans</name>
    <dbReference type="NCBI Taxonomy" id="661488"/>
    <lineage>
        <taxon>Bacteria</taxon>
        <taxon>Pseudomonadati</taxon>
        <taxon>Bacteroidota</taxon>
        <taxon>Chitinophagia</taxon>
        <taxon>Chitinophagales</taxon>
        <taxon>Chitinophagaceae</taxon>
        <taxon>Pseudobacter</taxon>
    </lineage>
</organism>
<name>A0A4Q7N1Q6_9BACT</name>
<dbReference type="CDD" id="cd02440">
    <property type="entry name" value="AdoMet_MTases"/>
    <property type="match status" value="1"/>
</dbReference>
<feature type="domain" description="Methyltransferase" evidence="1">
    <location>
        <begin position="30"/>
        <end position="147"/>
    </location>
</feature>
<reference evidence="2 3" key="1">
    <citation type="submission" date="2019-02" db="EMBL/GenBank/DDBJ databases">
        <title>Genomic Encyclopedia of Type Strains, Phase IV (KMG-IV): sequencing the most valuable type-strain genomes for metagenomic binning, comparative biology and taxonomic classification.</title>
        <authorList>
            <person name="Goeker M."/>
        </authorList>
    </citation>
    <scope>NUCLEOTIDE SEQUENCE [LARGE SCALE GENOMIC DNA]</scope>
    <source>
        <strain evidence="2 3">DSM 18116</strain>
    </source>
</reference>
<sequence>MPWNPDVYNKFKAERYQPFYDLISHIDRRPHMNILDLGCGTGEQTKILADRFNPDKVLGIDNSAEMLQQAPQQEHLSFAQRSIEEQLALPEQWDLIHANASLQWVNDHATLFPGLIGKLAPGGQLAVQMPSQKENILNQLLYELVHEAPYYDVLKDSIRHSPVLSLDDYTQLFYSNHAKQVLVYQKVYPILANSTETLFEFISGSSLVPYMEKLEEPLSTEFVNSFKARIAKRFTASPIVYAFKRIILVAGF</sequence>
<dbReference type="RefSeq" id="WP_130539682.1">
    <property type="nucleotide sequence ID" value="NZ_CP042431.1"/>
</dbReference>
<dbReference type="InterPro" id="IPR023149">
    <property type="entry name" value="Trans_acon_MeTrfase_C"/>
</dbReference>
<comment type="caution">
    <text evidence="2">The sequence shown here is derived from an EMBL/GenBank/DDBJ whole genome shotgun (WGS) entry which is preliminary data.</text>
</comment>
<dbReference type="Pfam" id="PF13847">
    <property type="entry name" value="Methyltransf_31"/>
    <property type="match status" value="1"/>
</dbReference>
<dbReference type="EMBL" id="SGXA01000001">
    <property type="protein sequence ID" value="RZS75303.1"/>
    <property type="molecule type" value="Genomic_DNA"/>
</dbReference>
<dbReference type="Gene3D" id="3.40.50.150">
    <property type="entry name" value="Vaccinia Virus protein VP39"/>
    <property type="match status" value="1"/>
</dbReference>
<keyword evidence="2" id="KW-0489">Methyltransferase</keyword>
<dbReference type="GO" id="GO:0032259">
    <property type="term" value="P:methylation"/>
    <property type="evidence" value="ECO:0007669"/>
    <property type="project" value="UniProtKB-KW"/>
</dbReference>
<evidence type="ECO:0000313" key="2">
    <source>
        <dbReference type="EMBL" id="RZS75303.1"/>
    </source>
</evidence>
<proteinExistence type="predicted"/>
<dbReference type="InterPro" id="IPR029063">
    <property type="entry name" value="SAM-dependent_MTases_sf"/>
</dbReference>
<keyword evidence="3" id="KW-1185">Reference proteome</keyword>
<dbReference type="PANTHER" id="PTHR43861">
    <property type="entry name" value="TRANS-ACONITATE 2-METHYLTRANSFERASE-RELATED"/>
    <property type="match status" value="1"/>
</dbReference>
<evidence type="ECO:0000313" key="3">
    <source>
        <dbReference type="Proteomes" id="UP000293874"/>
    </source>
</evidence>